<gene>
    <name evidence="1 2" type="primary">priB</name>
    <name evidence="2" type="ORF">FOZ74_12010</name>
</gene>
<proteinExistence type="inferred from homology"/>
<organism evidence="2 3">
    <name type="scientific">Comamonas flocculans</name>
    <dbReference type="NCBI Taxonomy" id="2597701"/>
    <lineage>
        <taxon>Bacteria</taxon>
        <taxon>Pseudomonadati</taxon>
        <taxon>Pseudomonadota</taxon>
        <taxon>Betaproteobacteria</taxon>
        <taxon>Burkholderiales</taxon>
        <taxon>Comamonadaceae</taxon>
        <taxon>Comamonas</taxon>
    </lineage>
</organism>
<sequence>MPPTGGDTTLNRLQLTASVAQLQPLRHTPAGLPALDVSLAHASTQDEADGQRQVAVTLRAVAFGTLAERLARQALESLWDFQGFLAQARNGKGVVFHIQAFQPH</sequence>
<dbReference type="PIRSF" id="PIRSF003135">
    <property type="entry name" value="Primosomal_n"/>
    <property type="match status" value="1"/>
</dbReference>
<name>A0A5B8RZN1_9BURK</name>
<accession>A0A5B8RZN1</accession>
<dbReference type="NCBIfam" id="TIGR04418">
    <property type="entry name" value="PriB_gamma"/>
    <property type="match status" value="1"/>
</dbReference>
<protein>
    <recommendedName>
        <fullName evidence="1">Replication restart protein PriB</fullName>
    </recommendedName>
</protein>
<keyword evidence="1" id="KW-0235">DNA replication</keyword>
<evidence type="ECO:0000313" key="2">
    <source>
        <dbReference type="EMBL" id="QEA13695.1"/>
    </source>
</evidence>
<reference evidence="2 3" key="1">
    <citation type="submission" date="2019-07" db="EMBL/GenBank/DDBJ databases">
        <title>Complete genome sequence of Comamonas sp. NLF 7-7 isolated from livestock.</title>
        <authorList>
            <person name="Kim D.H."/>
            <person name="Kim J.G."/>
        </authorList>
    </citation>
    <scope>NUCLEOTIDE SEQUENCE [LARGE SCALE GENOMIC DNA]</scope>
    <source>
        <strain evidence="2 3">NLF 7-7</strain>
    </source>
</reference>
<dbReference type="AlphaFoldDB" id="A0A5B8RZN1"/>
<comment type="subunit">
    <text evidence="1">Homodimer. Interacts with PriA and DnaT. Component of the replication restart primosome. Primosome assembly occurs via a 'hand-off' mechanism. PriA binds to replication forks, subsequently PriB then DnaT bind; DnaT then displaces ssDNA to generate the helicase loading substrate.</text>
</comment>
<dbReference type="KEGG" id="cof:FOZ74_12010"/>
<dbReference type="SUPFAM" id="SSF50249">
    <property type="entry name" value="Nucleic acid-binding proteins"/>
    <property type="match status" value="1"/>
</dbReference>
<dbReference type="OrthoDB" id="5296916at2"/>
<dbReference type="HAMAP" id="MF_00720">
    <property type="entry name" value="PriB"/>
    <property type="match status" value="1"/>
</dbReference>
<dbReference type="GO" id="GO:0003697">
    <property type="term" value="F:single-stranded DNA binding"/>
    <property type="evidence" value="ECO:0007669"/>
    <property type="project" value="UniProtKB-UniRule"/>
</dbReference>
<keyword evidence="1" id="KW-0238">DNA-binding</keyword>
<dbReference type="Proteomes" id="UP000321199">
    <property type="component" value="Chromosome"/>
</dbReference>
<dbReference type="Pfam" id="PF22657">
    <property type="entry name" value="SSB_1"/>
    <property type="match status" value="1"/>
</dbReference>
<evidence type="ECO:0000256" key="1">
    <source>
        <dbReference type="HAMAP-Rule" id="MF_00720"/>
    </source>
</evidence>
<dbReference type="RefSeq" id="WP_146913285.1">
    <property type="nucleotide sequence ID" value="NZ_CP042344.1"/>
</dbReference>
<dbReference type="EMBL" id="CP042344">
    <property type="protein sequence ID" value="QEA13695.1"/>
    <property type="molecule type" value="Genomic_DNA"/>
</dbReference>
<dbReference type="GO" id="GO:1990077">
    <property type="term" value="C:primosome complex"/>
    <property type="evidence" value="ECO:0007669"/>
    <property type="project" value="UniProtKB-UniRule"/>
</dbReference>
<comment type="similarity">
    <text evidence="1">Belongs to the PriB family.</text>
</comment>
<comment type="function">
    <text evidence="1">Involved in the restart of stalled replication forks, which reloads the replicative helicase on sites other than the origin of replication; the PriA-PriB pathway is the major replication restart pathway. During primosome assembly it facilitates complex formation between PriA and DnaT on DNA; stabilizes PriA on DNA. Stimulates the DNA unwinding activity of PriA helicase.</text>
</comment>
<dbReference type="InterPro" id="IPR012340">
    <property type="entry name" value="NA-bd_OB-fold"/>
</dbReference>
<dbReference type="InterPro" id="IPR023646">
    <property type="entry name" value="Prisomal_replication_PriB"/>
</dbReference>
<dbReference type="Gene3D" id="2.40.50.140">
    <property type="entry name" value="Nucleic acid-binding proteins"/>
    <property type="match status" value="1"/>
</dbReference>
<keyword evidence="3" id="KW-1185">Reference proteome</keyword>
<dbReference type="GO" id="GO:0006269">
    <property type="term" value="P:DNA replication, synthesis of primer"/>
    <property type="evidence" value="ECO:0007669"/>
    <property type="project" value="UniProtKB-KW"/>
</dbReference>
<keyword evidence="1" id="KW-0639">Primosome</keyword>
<evidence type="ECO:0000313" key="3">
    <source>
        <dbReference type="Proteomes" id="UP000321199"/>
    </source>
</evidence>